<keyword evidence="2" id="KW-1003">Cell membrane</keyword>
<evidence type="ECO:0000256" key="1">
    <source>
        <dbReference type="ARBA" id="ARBA00004651"/>
    </source>
</evidence>
<evidence type="ECO:0000256" key="6">
    <source>
        <dbReference type="SAM" id="Phobius"/>
    </source>
</evidence>
<dbReference type="Pfam" id="PF03631">
    <property type="entry name" value="Virul_fac_BrkB"/>
    <property type="match status" value="1"/>
</dbReference>
<evidence type="ECO:0000313" key="8">
    <source>
        <dbReference type="Proteomes" id="UP000268084"/>
    </source>
</evidence>
<name>A0A3G8ZMW3_9ACTN</name>
<organism evidence="7 8">
    <name type="scientific">Nakamurella antarctica</name>
    <dbReference type="NCBI Taxonomy" id="1902245"/>
    <lineage>
        <taxon>Bacteria</taxon>
        <taxon>Bacillati</taxon>
        <taxon>Actinomycetota</taxon>
        <taxon>Actinomycetes</taxon>
        <taxon>Nakamurellales</taxon>
        <taxon>Nakamurellaceae</taxon>
        <taxon>Nakamurella</taxon>
    </lineage>
</organism>
<reference evidence="7 8" key="2">
    <citation type="submission" date="2018-12" db="EMBL/GenBank/DDBJ databases">
        <title>Nakamurella antarcticus sp. nov., isolated from Antarctica South Shetland Islands soil.</title>
        <authorList>
            <person name="Peng F."/>
        </authorList>
    </citation>
    <scope>NUCLEOTIDE SEQUENCE [LARGE SCALE GENOMIC DNA]</scope>
    <source>
        <strain evidence="7 8">S14-144</strain>
    </source>
</reference>
<evidence type="ECO:0000256" key="5">
    <source>
        <dbReference type="ARBA" id="ARBA00023136"/>
    </source>
</evidence>
<keyword evidence="3 6" id="KW-0812">Transmembrane</keyword>
<evidence type="ECO:0000256" key="4">
    <source>
        <dbReference type="ARBA" id="ARBA00022989"/>
    </source>
</evidence>
<dbReference type="Proteomes" id="UP000268084">
    <property type="component" value="Chromosome"/>
</dbReference>
<feature type="transmembrane region" description="Helical" evidence="6">
    <location>
        <begin position="94"/>
        <end position="114"/>
    </location>
</feature>
<proteinExistence type="predicted"/>
<keyword evidence="8" id="KW-1185">Reference proteome</keyword>
<dbReference type="PANTHER" id="PTHR30213:SF1">
    <property type="entry name" value="INNER MEMBRANE PROTEIN YHJD"/>
    <property type="match status" value="1"/>
</dbReference>
<keyword evidence="5 6" id="KW-0472">Membrane</keyword>
<feature type="transmembrane region" description="Helical" evidence="6">
    <location>
        <begin position="21"/>
        <end position="51"/>
    </location>
</feature>
<dbReference type="RefSeq" id="WP_124799502.1">
    <property type="nucleotide sequence ID" value="NZ_CP034170.1"/>
</dbReference>
<dbReference type="PANTHER" id="PTHR30213">
    <property type="entry name" value="INNER MEMBRANE PROTEIN YHJD"/>
    <property type="match status" value="1"/>
</dbReference>
<feature type="transmembrane region" description="Helical" evidence="6">
    <location>
        <begin position="253"/>
        <end position="270"/>
    </location>
</feature>
<protein>
    <submittedName>
        <fullName evidence="7">Inner membrane protein YhjD</fullName>
    </submittedName>
</protein>
<gene>
    <name evidence="7" type="ORF">EH165_11075</name>
</gene>
<reference evidence="7 8" key="1">
    <citation type="submission" date="2018-11" db="EMBL/GenBank/DDBJ databases">
        <authorList>
            <person name="Da X."/>
        </authorList>
    </citation>
    <scope>NUCLEOTIDE SEQUENCE [LARGE SCALE GENOMIC DNA]</scope>
    <source>
        <strain evidence="7 8">S14-144</strain>
    </source>
</reference>
<dbReference type="EMBL" id="CP034170">
    <property type="protein sequence ID" value="AZI58593.1"/>
    <property type="molecule type" value="Genomic_DNA"/>
</dbReference>
<comment type="subcellular location">
    <subcellularLocation>
        <location evidence="1">Cell membrane</location>
        <topology evidence="1">Multi-pass membrane protein</topology>
    </subcellularLocation>
</comment>
<dbReference type="AlphaFoldDB" id="A0A3G8ZMW3"/>
<dbReference type="OrthoDB" id="4127374at2"/>
<feature type="transmembrane region" description="Helical" evidence="6">
    <location>
        <begin position="189"/>
        <end position="210"/>
    </location>
</feature>
<dbReference type="GO" id="GO:0005886">
    <property type="term" value="C:plasma membrane"/>
    <property type="evidence" value="ECO:0007669"/>
    <property type="project" value="UniProtKB-SubCell"/>
</dbReference>
<dbReference type="KEGG" id="nak:EH165_11075"/>
<feature type="transmembrane region" description="Helical" evidence="6">
    <location>
        <begin position="222"/>
        <end position="247"/>
    </location>
</feature>
<dbReference type="InterPro" id="IPR017039">
    <property type="entry name" value="Virul_fac_BrkB"/>
</dbReference>
<keyword evidence="4 6" id="KW-1133">Transmembrane helix</keyword>
<evidence type="ECO:0000313" key="7">
    <source>
        <dbReference type="EMBL" id="AZI58593.1"/>
    </source>
</evidence>
<evidence type="ECO:0000256" key="3">
    <source>
        <dbReference type="ARBA" id="ARBA00022692"/>
    </source>
</evidence>
<feature type="transmembrane region" description="Helical" evidence="6">
    <location>
        <begin position="311"/>
        <end position="332"/>
    </location>
</feature>
<accession>A0A3G8ZMW3</accession>
<feature type="transmembrane region" description="Helical" evidence="6">
    <location>
        <begin position="144"/>
        <end position="177"/>
    </location>
</feature>
<sequence>MKPWIAHLIRMIERFNDRLGSQFAAAITYFSFLALIPILLAAFGIAGLVLAGQPSVIEDLKAEVTKLISTTASEGGTAAQVSSIIDGAISSRTAAAWLGIAVALFTGIGWMGNLKQAVRAQWRPTWEQDEKLVENFFLGLVKDLVALVVLGTGILLSVVLTTVSSSATGLITSWLGVDDVGWLNAGLRIAPIAVAIVADTLIFYFLYRFLPLAHNRAPKRKLWRGAIFAAVFFELLKLLLVFLVSLFSKSATAAVFGSVIVLLIVINLVARMMLMVAAWIATSEPNDDDAESADRGPDVAILVQPRGLEGALPVVAAAVGAAGVGAGAGWWARKLGSKG</sequence>
<evidence type="ECO:0000256" key="2">
    <source>
        <dbReference type="ARBA" id="ARBA00022475"/>
    </source>
</evidence>